<evidence type="ECO:0000313" key="2">
    <source>
        <dbReference type="Proteomes" id="UP001199525"/>
    </source>
</evidence>
<dbReference type="EMBL" id="JAIVFQ010000051">
    <property type="protein sequence ID" value="MCC5602460.1"/>
    <property type="molecule type" value="Genomic_DNA"/>
</dbReference>
<gene>
    <name evidence="1" type="ORF">LC586_25540</name>
</gene>
<evidence type="ECO:0008006" key="3">
    <source>
        <dbReference type="Google" id="ProtNLM"/>
    </source>
</evidence>
<keyword evidence="2" id="KW-1185">Reference proteome</keyword>
<dbReference type="RefSeq" id="WP_229488026.1">
    <property type="nucleotide sequence ID" value="NZ_JAIVFQ010000051.1"/>
</dbReference>
<reference evidence="1 2" key="1">
    <citation type="journal article" date="2021" name="Microorganisms">
        <title>Genome Evolution of Filamentous Cyanobacterium Nostoc Species: From Facultative Symbiosis to Free Living.</title>
        <authorList>
            <person name="Huo D."/>
            <person name="Li H."/>
            <person name="Cai F."/>
            <person name="Guo X."/>
            <person name="Qiao Z."/>
            <person name="Wang W."/>
            <person name="Yu G."/>
            <person name="Li R."/>
        </authorList>
    </citation>
    <scope>NUCLEOTIDE SEQUENCE [LARGE SCALE GENOMIC DNA]</scope>
    <source>
        <strain evidence="1 2">CHAB 5714</strain>
    </source>
</reference>
<protein>
    <recommendedName>
        <fullName evidence="3">Tetratricopeptide repeat protein</fullName>
    </recommendedName>
</protein>
<name>A0ABS8IEH7_9NOSO</name>
<accession>A0ABS8IEH7</accession>
<evidence type="ECO:0000313" key="1">
    <source>
        <dbReference type="EMBL" id="MCC5602460.1"/>
    </source>
</evidence>
<proteinExistence type="predicted"/>
<comment type="caution">
    <text evidence="1">The sequence shown here is derived from an EMBL/GenBank/DDBJ whole genome shotgun (WGS) entry which is preliminary data.</text>
</comment>
<dbReference type="Proteomes" id="UP001199525">
    <property type="component" value="Unassembled WGS sequence"/>
</dbReference>
<organism evidence="1 2">
    <name type="scientific">Nostoc favosum CHAB5714</name>
    <dbReference type="NCBI Taxonomy" id="2780399"/>
    <lineage>
        <taxon>Bacteria</taxon>
        <taxon>Bacillati</taxon>
        <taxon>Cyanobacteriota</taxon>
        <taxon>Cyanophyceae</taxon>
        <taxon>Nostocales</taxon>
        <taxon>Nostocaceae</taxon>
        <taxon>Nostoc</taxon>
        <taxon>Nostoc favosum</taxon>
    </lineage>
</organism>
<sequence length="56" mass="6559">MSSSKKDFTNLAKQKLDSGDFQEALDIYYQVYIDFSNEWNSWDTVFLLKCLRNNAG</sequence>